<dbReference type="Proteomes" id="UP001187682">
    <property type="component" value="Unassembled WGS sequence"/>
</dbReference>
<dbReference type="SUPFAM" id="SSF52317">
    <property type="entry name" value="Class I glutamine amidotransferase-like"/>
    <property type="match status" value="1"/>
</dbReference>
<dbReference type="EMBL" id="ONZQ02000013">
    <property type="protein sequence ID" value="SPO05590.1"/>
    <property type="molecule type" value="Genomic_DNA"/>
</dbReference>
<keyword evidence="3" id="KW-1185">Reference proteome</keyword>
<dbReference type="AlphaFoldDB" id="A0AAE8N679"/>
<feature type="domain" description="DJ-1/PfpI" evidence="1">
    <location>
        <begin position="98"/>
        <end position="196"/>
    </location>
</feature>
<sequence length="243" mass="26958">MSPHPELAIPQRKLQVGVILTGGVTEILDVAPIDMLYSMSKNFLQTFPGDLLPPHFAAQALDIELHWVTEAGKAAPAHLTSNITLLPTDSFETCPRLDIVLMGATTVGYTPNEAELAFVRKSFEECTAFLTICGGVSVPMMAGLLDGKTVTGPRVMLDELRKLSPKTNWVDKRWMRDGKLWTSGTLLNGTDLMRAFCHAVWEDLGDPSLVAYTAQLASWPKRDVDYRDEPWEIQPEVNGPFFR</sequence>
<dbReference type="PANTHER" id="PTHR43130:SF7">
    <property type="entry name" value="DJ-1_PFPI DOMAIN-CONTAINING PROTEIN"/>
    <property type="match status" value="1"/>
</dbReference>
<dbReference type="InterPro" id="IPR002818">
    <property type="entry name" value="DJ-1/PfpI"/>
</dbReference>
<dbReference type="InterPro" id="IPR029062">
    <property type="entry name" value="Class_I_gatase-like"/>
</dbReference>
<accession>A0AAE8N679</accession>
<dbReference type="Pfam" id="PF01965">
    <property type="entry name" value="DJ-1_PfpI"/>
    <property type="match status" value="1"/>
</dbReference>
<dbReference type="PANTHER" id="PTHR43130">
    <property type="entry name" value="ARAC-FAMILY TRANSCRIPTIONAL REGULATOR"/>
    <property type="match status" value="1"/>
</dbReference>
<protein>
    <recommendedName>
        <fullName evidence="1">DJ-1/PfpI domain-containing protein</fullName>
    </recommendedName>
</protein>
<gene>
    <name evidence="2" type="ORF">DNG_08277</name>
</gene>
<organism evidence="2 3">
    <name type="scientific">Cephalotrichum gorgonifer</name>
    <dbReference type="NCBI Taxonomy" id="2041049"/>
    <lineage>
        <taxon>Eukaryota</taxon>
        <taxon>Fungi</taxon>
        <taxon>Dikarya</taxon>
        <taxon>Ascomycota</taxon>
        <taxon>Pezizomycotina</taxon>
        <taxon>Sordariomycetes</taxon>
        <taxon>Hypocreomycetidae</taxon>
        <taxon>Microascales</taxon>
        <taxon>Microascaceae</taxon>
        <taxon>Cephalotrichum</taxon>
    </lineage>
</organism>
<evidence type="ECO:0000313" key="2">
    <source>
        <dbReference type="EMBL" id="SPO05590.1"/>
    </source>
</evidence>
<dbReference type="InterPro" id="IPR052158">
    <property type="entry name" value="INH-QAR"/>
</dbReference>
<evidence type="ECO:0000259" key="1">
    <source>
        <dbReference type="Pfam" id="PF01965"/>
    </source>
</evidence>
<dbReference type="Gene3D" id="3.40.50.880">
    <property type="match status" value="1"/>
</dbReference>
<evidence type="ECO:0000313" key="3">
    <source>
        <dbReference type="Proteomes" id="UP001187682"/>
    </source>
</evidence>
<name>A0AAE8N679_9PEZI</name>
<comment type="caution">
    <text evidence="2">The sequence shown here is derived from an EMBL/GenBank/DDBJ whole genome shotgun (WGS) entry which is preliminary data.</text>
</comment>
<proteinExistence type="predicted"/>
<reference evidence="2" key="1">
    <citation type="submission" date="2018-03" db="EMBL/GenBank/DDBJ databases">
        <authorList>
            <person name="Guldener U."/>
        </authorList>
    </citation>
    <scope>NUCLEOTIDE SEQUENCE</scope>
</reference>